<dbReference type="Proteomes" id="UP001225605">
    <property type="component" value="Unassembled WGS sequence"/>
</dbReference>
<dbReference type="RefSeq" id="WP_306745472.1">
    <property type="nucleotide sequence ID" value="NZ_NSDM01000003.1"/>
</dbReference>
<accession>A0ABU0WWW4</accession>
<keyword evidence="3" id="KW-1185">Reference proteome</keyword>
<gene>
    <name evidence="2" type="ORF">CKY47_10245</name>
</gene>
<dbReference type="InterPro" id="IPR011050">
    <property type="entry name" value="Pectin_lyase_fold/virulence"/>
</dbReference>
<protein>
    <submittedName>
        <fullName evidence="2">Uncharacterized protein</fullName>
    </submittedName>
</protein>
<dbReference type="EMBL" id="NSDM01000003">
    <property type="protein sequence ID" value="MDQ2584355.1"/>
    <property type="molecule type" value="Genomic_DNA"/>
</dbReference>
<evidence type="ECO:0000313" key="2">
    <source>
        <dbReference type="EMBL" id="MDQ2584355.1"/>
    </source>
</evidence>
<proteinExistence type="predicted"/>
<evidence type="ECO:0000313" key="3">
    <source>
        <dbReference type="Proteomes" id="UP001225605"/>
    </source>
</evidence>
<feature type="compositionally biased region" description="Low complexity" evidence="1">
    <location>
        <begin position="36"/>
        <end position="74"/>
    </location>
</feature>
<comment type="caution">
    <text evidence="2">The sequence shown here is derived from an EMBL/GenBank/DDBJ whole genome shotgun (WGS) entry which is preliminary data.</text>
</comment>
<dbReference type="SUPFAM" id="SSF51126">
    <property type="entry name" value="Pectin lyase-like"/>
    <property type="match status" value="1"/>
</dbReference>
<evidence type="ECO:0000256" key="1">
    <source>
        <dbReference type="SAM" id="MobiDB-lite"/>
    </source>
</evidence>
<feature type="region of interest" description="Disordered" evidence="1">
    <location>
        <begin position="33"/>
        <end position="74"/>
    </location>
</feature>
<dbReference type="PROSITE" id="PS51257">
    <property type="entry name" value="PROKAR_LIPOPROTEIN"/>
    <property type="match status" value="1"/>
</dbReference>
<sequence length="394" mass="38482">MSRGAVAVVAVVLLAAGCGVPVAGGPLPTLASLPDPTTGASPASAPVTTTAASTTTTAGPEPATAGNPAGNAVVPPEAAAVDTAEPTRVIGTGTPASCTSDAVVAAVAAGGVIAFDCGPDPVTIDMTATAKVRNDTGPRTVLDGGGLVTLSGSGRHRIVYQNTCDRAQGITTSHCQDQDHPHLVIQNITLADGDSAGDSTGDSAGGDTGGGGGGAVFVRGGRVKVVNTTFRDNRCDPAGPDLGGAGMRVLSQFRGAPVYVVSSTFEGGRCANGGALSGIGVSWVVLNSVLRGNSAIGHGANPARAGTPGGGSGGAIYADGNEFTVRIAGSVVEDNEAAEGGGAVFFVSNDRTGTLRVEGSVLRRNPSAGFETPGYKGIFFLGAATPSVSGSTIQ</sequence>
<reference evidence="2 3" key="1">
    <citation type="submission" date="2017-06" db="EMBL/GenBank/DDBJ databases">
        <title>Cultured bacterium strain Saccharothrix yanglingensis Hhs.015.</title>
        <authorList>
            <person name="Xia Y."/>
        </authorList>
    </citation>
    <scope>NUCLEOTIDE SEQUENCE [LARGE SCALE GENOMIC DNA]</scope>
    <source>
        <strain evidence="2 3">Hhs.015</strain>
    </source>
</reference>
<organism evidence="2 3">
    <name type="scientific">Saccharothrix yanglingensis</name>
    <dbReference type="NCBI Taxonomy" id="659496"/>
    <lineage>
        <taxon>Bacteria</taxon>
        <taxon>Bacillati</taxon>
        <taxon>Actinomycetota</taxon>
        <taxon>Actinomycetes</taxon>
        <taxon>Pseudonocardiales</taxon>
        <taxon>Pseudonocardiaceae</taxon>
        <taxon>Saccharothrix</taxon>
    </lineage>
</organism>
<name>A0ABU0WWW4_9PSEU</name>